<proteinExistence type="predicted"/>
<evidence type="ECO:0000313" key="2">
    <source>
        <dbReference type="EMBL" id="WWP21719.1"/>
    </source>
</evidence>
<gene>
    <name evidence="2" type="ORF">V6668_05900</name>
</gene>
<evidence type="ECO:0000256" key="1">
    <source>
        <dbReference type="SAM" id="MobiDB-lite"/>
    </source>
</evidence>
<dbReference type="EMBL" id="CP145892">
    <property type="protein sequence ID" value="WWP21719.1"/>
    <property type="molecule type" value="Genomic_DNA"/>
</dbReference>
<accession>A0ABD8AW12</accession>
<dbReference type="RefSeq" id="WP_338707938.1">
    <property type="nucleotide sequence ID" value="NZ_CP145892.1"/>
</dbReference>
<protein>
    <submittedName>
        <fullName evidence="2">Uncharacterized protein</fullName>
    </submittedName>
</protein>
<reference evidence="2 3" key="1">
    <citation type="submission" date="2024-02" db="EMBL/GenBank/DDBJ databases">
        <title>Complete sequences of two Paenibacillus sp. strains and one Lysinibacillus strain isolated from the environment on STAA medium highlight biotechnological potential.</title>
        <authorList>
            <person name="Attere S.A."/>
            <person name="Piche L.C."/>
            <person name="Intertaglia L."/>
            <person name="Lami R."/>
            <person name="Charette S.J."/>
            <person name="Vincent A.T."/>
        </authorList>
    </citation>
    <scope>NUCLEOTIDE SEQUENCE [LARGE SCALE GENOMIC DNA]</scope>
    <source>
        <strain evidence="2 3">Y5S-7</strain>
    </source>
</reference>
<feature type="region of interest" description="Disordered" evidence="1">
    <location>
        <begin position="35"/>
        <end position="66"/>
    </location>
</feature>
<sequence>MRINLDICNLSGQLGINPKRLNEWLHQSGISMEDNVAEPEGLPDRSSPPYRLAAPSSLSLAPSSGQMKLYRGRRSTSTLQRLPASLQHTRRISRNC</sequence>
<organism evidence="2 3">
    <name type="scientific">Paenibacillus amylolyticus</name>
    <dbReference type="NCBI Taxonomy" id="1451"/>
    <lineage>
        <taxon>Bacteria</taxon>
        <taxon>Bacillati</taxon>
        <taxon>Bacillota</taxon>
        <taxon>Bacilli</taxon>
        <taxon>Bacillales</taxon>
        <taxon>Paenibacillaceae</taxon>
        <taxon>Paenibacillus</taxon>
    </lineage>
</organism>
<evidence type="ECO:0000313" key="3">
    <source>
        <dbReference type="Proteomes" id="UP001364764"/>
    </source>
</evidence>
<name>A0ABD8AW12_PAEAM</name>
<feature type="compositionally biased region" description="Low complexity" evidence="1">
    <location>
        <begin position="45"/>
        <end position="64"/>
    </location>
</feature>
<dbReference type="Proteomes" id="UP001364764">
    <property type="component" value="Chromosome"/>
</dbReference>
<dbReference type="AlphaFoldDB" id="A0ABD8AW12"/>
<dbReference type="GeneID" id="93474979"/>